<dbReference type="Proteomes" id="UP000233769">
    <property type="component" value="Chromosome tk0001"/>
</dbReference>
<protein>
    <submittedName>
        <fullName evidence="2">Uncharacterized protein</fullName>
    </submittedName>
</protein>
<accession>A0A2N9AYW9</accession>
<evidence type="ECO:0000313" key="2">
    <source>
        <dbReference type="EMBL" id="SOR32506.1"/>
    </source>
</evidence>
<feature type="compositionally biased region" description="Basic and acidic residues" evidence="1">
    <location>
        <begin position="1"/>
        <end position="10"/>
    </location>
</feature>
<dbReference type="EMBL" id="LT962688">
    <property type="protein sequence ID" value="SOR32506.1"/>
    <property type="molecule type" value="Genomic_DNA"/>
</dbReference>
<name>A0A2N9AYW9_METEX</name>
<proteinExistence type="predicted"/>
<organism evidence="2 3">
    <name type="scientific">Methylorubrum extorquens</name>
    <name type="common">Methylobacterium dichloromethanicum</name>
    <name type="synonym">Methylobacterium extorquens</name>
    <dbReference type="NCBI Taxonomy" id="408"/>
    <lineage>
        <taxon>Bacteria</taxon>
        <taxon>Pseudomonadati</taxon>
        <taxon>Pseudomonadota</taxon>
        <taxon>Alphaproteobacteria</taxon>
        <taxon>Hyphomicrobiales</taxon>
        <taxon>Methylobacteriaceae</taxon>
        <taxon>Methylorubrum</taxon>
    </lineage>
</organism>
<gene>
    <name evidence="2" type="ORF">TK0001_5947</name>
</gene>
<evidence type="ECO:0000313" key="3">
    <source>
        <dbReference type="Proteomes" id="UP000233769"/>
    </source>
</evidence>
<feature type="region of interest" description="Disordered" evidence="1">
    <location>
        <begin position="1"/>
        <end position="76"/>
    </location>
</feature>
<reference evidence="3" key="1">
    <citation type="submission" date="2017-10" db="EMBL/GenBank/DDBJ databases">
        <authorList>
            <person name="Regsiter A."/>
            <person name="William W."/>
        </authorList>
    </citation>
    <scope>NUCLEOTIDE SEQUENCE [LARGE SCALE GENOMIC DNA]</scope>
</reference>
<sequence>MAEVRHREALRGISMSDLMSSERPDPTTPNPSPARPPQPDQNPLPEPRGLPDYGPEEMPASNEPLGIPSGSPPEIE</sequence>
<feature type="compositionally biased region" description="Pro residues" evidence="1">
    <location>
        <begin position="26"/>
        <end position="48"/>
    </location>
</feature>
<evidence type="ECO:0000256" key="1">
    <source>
        <dbReference type="SAM" id="MobiDB-lite"/>
    </source>
</evidence>
<dbReference type="AlphaFoldDB" id="A0A2N9AYW9"/>